<dbReference type="SUPFAM" id="SSF54427">
    <property type="entry name" value="NTF2-like"/>
    <property type="match status" value="1"/>
</dbReference>
<dbReference type="EMBL" id="JBHSRF010000026">
    <property type="protein sequence ID" value="MFC6083258.1"/>
    <property type="molecule type" value="Genomic_DNA"/>
</dbReference>
<accession>A0ABW1NJV1</accession>
<dbReference type="InterPro" id="IPR032710">
    <property type="entry name" value="NTF2-like_dom_sf"/>
</dbReference>
<organism evidence="1 2">
    <name type="scientific">Sphaerisporangium aureirubrum</name>
    <dbReference type="NCBI Taxonomy" id="1544736"/>
    <lineage>
        <taxon>Bacteria</taxon>
        <taxon>Bacillati</taxon>
        <taxon>Actinomycetota</taxon>
        <taxon>Actinomycetes</taxon>
        <taxon>Streptosporangiales</taxon>
        <taxon>Streptosporangiaceae</taxon>
        <taxon>Sphaerisporangium</taxon>
    </lineage>
</organism>
<name>A0ABW1NJV1_9ACTN</name>
<proteinExistence type="predicted"/>
<comment type="caution">
    <text evidence="1">The sequence shown here is derived from an EMBL/GenBank/DDBJ whole genome shotgun (WGS) entry which is preliminary data.</text>
</comment>
<dbReference type="Proteomes" id="UP001596137">
    <property type="component" value="Unassembled WGS sequence"/>
</dbReference>
<dbReference type="Gene3D" id="3.10.450.50">
    <property type="match status" value="1"/>
</dbReference>
<reference evidence="2" key="1">
    <citation type="journal article" date="2019" name="Int. J. Syst. Evol. Microbiol.">
        <title>The Global Catalogue of Microorganisms (GCM) 10K type strain sequencing project: providing services to taxonomists for standard genome sequencing and annotation.</title>
        <authorList>
            <consortium name="The Broad Institute Genomics Platform"/>
            <consortium name="The Broad Institute Genome Sequencing Center for Infectious Disease"/>
            <person name="Wu L."/>
            <person name="Ma J."/>
        </authorList>
    </citation>
    <scope>NUCLEOTIDE SEQUENCE [LARGE SCALE GENOMIC DNA]</scope>
    <source>
        <strain evidence="2">JCM 30346</strain>
    </source>
</reference>
<keyword evidence="2" id="KW-1185">Reference proteome</keyword>
<dbReference type="RefSeq" id="WP_380754925.1">
    <property type="nucleotide sequence ID" value="NZ_JBHSRF010000026.1"/>
</dbReference>
<protein>
    <recommendedName>
        <fullName evidence="3">Nuclear transport factor 2 family protein</fullName>
    </recommendedName>
</protein>
<gene>
    <name evidence="1" type="ORF">ACFP1K_18945</name>
</gene>
<evidence type="ECO:0000313" key="1">
    <source>
        <dbReference type="EMBL" id="MFC6083258.1"/>
    </source>
</evidence>
<evidence type="ECO:0008006" key="3">
    <source>
        <dbReference type="Google" id="ProtNLM"/>
    </source>
</evidence>
<evidence type="ECO:0000313" key="2">
    <source>
        <dbReference type="Proteomes" id="UP001596137"/>
    </source>
</evidence>
<sequence length="136" mass="15292">MFDVKELVARYVAVWHEPDPELRRKAIAELWTEDGVHLLQPPKEIREAAAALGVTPVLRARGHEDLQTRVTRSYEEFVAPGEFRFRPRDDAARLGDAVKFTWEMVPTAGGPPAGVGVEVLLLAEDGRIHTDHQFVE</sequence>